<proteinExistence type="predicted"/>
<organism evidence="1 2">
    <name type="scientific">Spirosoma foliorum</name>
    <dbReference type="NCBI Taxonomy" id="2710596"/>
    <lineage>
        <taxon>Bacteria</taxon>
        <taxon>Pseudomonadati</taxon>
        <taxon>Bacteroidota</taxon>
        <taxon>Cytophagia</taxon>
        <taxon>Cytophagales</taxon>
        <taxon>Cytophagaceae</taxon>
        <taxon>Spirosoma</taxon>
    </lineage>
</organism>
<name>A0A7G5GQL1_9BACT</name>
<dbReference type="KEGG" id="sfol:H3H32_24715"/>
<dbReference type="Proteomes" id="UP000515369">
    <property type="component" value="Chromosome"/>
</dbReference>
<evidence type="ECO:0000313" key="2">
    <source>
        <dbReference type="Proteomes" id="UP000515369"/>
    </source>
</evidence>
<keyword evidence="2" id="KW-1185">Reference proteome</keyword>
<dbReference type="RefSeq" id="WP_182458357.1">
    <property type="nucleotide sequence ID" value="NZ_CP059732.1"/>
</dbReference>
<evidence type="ECO:0000313" key="1">
    <source>
        <dbReference type="EMBL" id="QMW01153.1"/>
    </source>
</evidence>
<accession>A0A7G5GQL1</accession>
<reference evidence="1 2" key="1">
    <citation type="submission" date="2020-07" db="EMBL/GenBank/DDBJ databases">
        <title>Spirosoma foliorum sp. nov., isolated from the leaves on the Nejang mountain Korea, Republic of.</title>
        <authorList>
            <person name="Ho H."/>
            <person name="Lee Y.-J."/>
            <person name="Nurcahyanto D.-A."/>
            <person name="Kim S.-G."/>
        </authorList>
    </citation>
    <scope>NUCLEOTIDE SEQUENCE [LARGE SCALE GENOMIC DNA]</scope>
    <source>
        <strain evidence="1 2">PL0136</strain>
    </source>
</reference>
<sequence length="222" mass="25908">MSNQIQVLRAIFSGLIFAQLLWQSAYSQPTYPALPDEDYSVYTTILNDFSKCTTEQYAYRRNWLLLIKTVTQEKGKHSFRFDFPKAQENLASLTSPKETFYQEPGWKTFMAAIDTNQFTNYEIKHPLELACRKNELWTAQKDDYYFSKDNHRSRGFYALRNDYKNFGSLISLSKVAYSADQQKALCYYSELSDGRSGAGYLVFLERKKDTWKVVGSARLWIS</sequence>
<dbReference type="EMBL" id="CP059732">
    <property type="protein sequence ID" value="QMW01153.1"/>
    <property type="molecule type" value="Genomic_DNA"/>
</dbReference>
<dbReference type="AlphaFoldDB" id="A0A7G5GQL1"/>
<gene>
    <name evidence="1" type="ORF">H3H32_24715</name>
</gene>
<protein>
    <submittedName>
        <fullName evidence="1">Uncharacterized protein</fullName>
    </submittedName>
</protein>